<gene>
    <name evidence="26" type="ORF">ACFPP9_16865</name>
</gene>
<evidence type="ECO:0000256" key="4">
    <source>
        <dbReference type="ARBA" id="ARBA00004651"/>
    </source>
</evidence>
<evidence type="ECO:0000256" key="8">
    <source>
        <dbReference type="ARBA" id="ARBA00022485"/>
    </source>
</evidence>
<comment type="function">
    <text evidence="22">Member of the two-component regulatory system NreB/NreC involved in the control of dissimilatory nitrate/nitrite reduction in response to oxygen. NreB functions as a direct oxygen sensor histidine kinase which is autophosphorylated, in the absence of oxygen, probably at the conserved histidine residue, and transfers its phosphate group probably to a conserved aspartate residue of NreC. NreB/NreC activates the expression of the nitrate (narGHJI) and nitrite (nir) reductase operons, as well as the putative nitrate transporter gene narT.</text>
</comment>
<feature type="transmembrane region" description="Helical" evidence="24">
    <location>
        <begin position="220"/>
        <end position="237"/>
    </location>
</feature>
<dbReference type="PANTHER" id="PTHR24421:SF10">
    <property type="entry name" value="NITRATE_NITRITE SENSOR PROTEIN NARQ"/>
    <property type="match status" value="1"/>
</dbReference>
<dbReference type="InterPro" id="IPR004358">
    <property type="entry name" value="Sig_transdc_His_kin-like_C"/>
</dbReference>
<evidence type="ECO:0000256" key="2">
    <source>
        <dbReference type="ARBA" id="ARBA00001966"/>
    </source>
</evidence>
<accession>A0ABW0PZF1</accession>
<feature type="domain" description="Histidine kinase" evidence="25">
    <location>
        <begin position="432"/>
        <end position="521"/>
    </location>
</feature>
<feature type="transmembrane region" description="Helical" evidence="24">
    <location>
        <begin position="160"/>
        <end position="181"/>
    </location>
</feature>
<dbReference type="PRINTS" id="PR00344">
    <property type="entry name" value="BCTRLSENSOR"/>
</dbReference>
<dbReference type="Proteomes" id="UP001596150">
    <property type="component" value="Unassembled WGS sequence"/>
</dbReference>
<reference evidence="27" key="1">
    <citation type="journal article" date="2019" name="Int. J. Syst. Evol. Microbiol.">
        <title>The Global Catalogue of Microorganisms (GCM) 10K type strain sequencing project: providing services to taxonomists for standard genome sequencing and annotation.</title>
        <authorList>
            <consortium name="The Broad Institute Genomics Platform"/>
            <consortium name="The Broad Institute Genome Sequencing Center for Infectious Disease"/>
            <person name="Wu L."/>
            <person name="Ma J."/>
        </authorList>
    </citation>
    <scope>NUCLEOTIDE SEQUENCE [LARGE SCALE GENOMIC DNA]</scope>
    <source>
        <strain evidence="27">KACC 12633</strain>
    </source>
</reference>
<sequence length="521" mass="55998">MTAPQPDGLAIQILPGLRRRSGLPTRGSLNFPQRAQNCCLKASPIWIPGGLLLATLLLRPQREWASPVTGTIVGGWIGLMPLGRPYGYALAGFLLICPVIALVAKTLKPTLPALFTDGRAFARFFLLAVVALPAYSGLVTACILYAAGKRAAVISTWLTVAPSHAMSFLLVTPLILTVAAYRRPSDRSIRPMSVEAALLAVAILTVSVGLWSIVPHSPTALPLLLFAPLPLLLLAALRFGALGSAVGLFLVATPAAALSIYSGRPFDGGQSDVHLMQIWLLGVGLLVYMLAILSDQQRIAQNHLAASQGQIRYLATRLLQEQETERARIARDLHDGVNQHLALLAIQASRFIKTHDHPTPSGMPDFQSLIATTTEEVRRISHNLHPAILEHTGLVPALQSLVDDMASAWKGENRFVCDAASGRPDYATSLCLYRVAQEGLGNAIRHARAQRIVLDLTRSATRYQLLIQDDGQGFNPDAIGTAPGLGLISMQERVRLAGGSLTIRTALGEGTELWIEMPSTV</sequence>
<keyword evidence="8" id="KW-0004">4Fe-4S</keyword>
<dbReference type="InterPro" id="IPR003594">
    <property type="entry name" value="HATPase_dom"/>
</dbReference>
<evidence type="ECO:0000256" key="20">
    <source>
        <dbReference type="ARBA" id="ARBA00023014"/>
    </source>
</evidence>
<dbReference type="SMART" id="SM00387">
    <property type="entry name" value="HATPase_c"/>
    <property type="match status" value="1"/>
</dbReference>
<evidence type="ECO:0000256" key="9">
    <source>
        <dbReference type="ARBA" id="ARBA00022490"/>
    </source>
</evidence>
<keyword evidence="11" id="KW-0808">Transferase</keyword>
<dbReference type="InterPro" id="IPR005467">
    <property type="entry name" value="His_kinase_dom"/>
</dbReference>
<dbReference type="EC" id="2.7.13.3" evidence="5"/>
<evidence type="ECO:0000256" key="24">
    <source>
        <dbReference type="SAM" id="Phobius"/>
    </source>
</evidence>
<evidence type="ECO:0000256" key="13">
    <source>
        <dbReference type="ARBA" id="ARBA00022723"/>
    </source>
</evidence>
<evidence type="ECO:0000313" key="27">
    <source>
        <dbReference type="Proteomes" id="UP001596150"/>
    </source>
</evidence>
<dbReference type="Pfam" id="PF02518">
    <property type="entry name" value="HATPase_c"/>
    <property type="match status" value="1"/>
</dbReference>
<evidence type="ECO:0000256" key="5">
    <source>
        <dbReference type="ARBA" id="ARBA00012438"/>
    </source>
</evidence>
<keyword evidence="16" id="KW-0067">ATP-binding</keyword>
<keyword evidence="17 24" id="KW-1133">Transmembrane helix</keyword>
<keyword evidence="20" id="KW-0411">Iron-sulfur</keyword>
<dbReference type="InterPro" id="IPR036890">
    <property type="entry name" value="HATPase_C_sf"/>
</dbReference>
<evidence type="ECO:0000256" key="18">
    <source>
        <dbReference type="ARBA" id="ARBA00023004"/>
    </source>
</evidence>
<comment type="subcellular location">
    <subcellularLocation>
        <location evidence="4">Cell membrane</location>
        <topology evidence="4">Multi-pass membrane protein</topology>
    </subcellularLocation>
    <subcellularLocation>
        <location evidence="3">Cytoplasm</location>
    </subcellularLocation>
</comment>
<evidence type="ECO:0000256" key="15">
    <source>
        <dbReference type="ARBA" id="ARBA00022777"/>
    </source>
</evidence>
<evidence type="ECO:0000256" key="22">
    <source>
        <dbReference type="ARBA" id="ARBA00024827"/>
    </source>
</evidence>
<keyword evidence="14" id="KW-0547">Nucleotide-binding</keyword>
<evidence type="ECO:0000256" key="16">
    <source>
        <dbReference type="ARBA" id="ARBA00022840"/>
    </source>
</evidence>
<evidence type="ECO:0000256" key="3">
    <source>
        <dbReference type="ARBA" id="ARBA00004496"/>
    </source>
</evidence>
<evidence type="ECO:0000256" key="10">
    <source>
        <dbReference type="ARBA" id="ARBA00022553"/>
    </source>
</evidence>
<evidence type="ECO:0000256" key="1">
    <source>
        <dbReference type="ARBA" id="ARBA00000085"/>
    </source>
</evidence>
<protein>
    <recommendedName>
        <fullName evidence="6">Oxygen sensor histidine kinase NreB</fullName>
        <ecNumber evidence="5">2.7.13.3</ecNumber>
    </recommendedName>
    <alternativeName>
        <fullName evidence="23">Nitrogen regulation protein B</fullName>
    </alternativeName>
</protein>
<feature type="transmembrane region" description="Helical" evidence="24">
    <location>
        <begin position="274"/>
        <end position="293"/>
    </location>
</feature>
<keyword evidence="7" id="KW-1003">Cell membrane</keyword>
<comment type="catalytic activity">
    <reaction evidence="1">
        <text>ATP + protein L-histidine = ADP + protein N-phospho-L-histidine.</text>
        <dbReference type="EC" id="2.7.13.3"/>
    </reaction>
</comment>
<evidence type="ECO:0000256" key="6">
    <source>
        <dbReference type="ARBA" id="ARBA00017322"/>
    </source>
</evidence>
<keyword evidence="18" id="KW-0408">Iron</keyword>
<evidence type="ECO:0000256" key="7">
    <source>
        <dbReference type="ARBA" id="ARBA00022475"/>
    </source>
</evidence>
<evidence type="ECO:0000256" key="17">
    <source>
        <dbReference type="ARBA" id="ARBA00022989"/>
    </source>
</evidence>
<keyword evidence="9" id="KW-0963">Cytoplasm</keyword>
<keyword evidence="12 24" id="KW-0812">Transmembrane</keyword>
<feature type="transmembrane region" description="Helical" evidence="24">
    <location>
        <begin position="86"/>
        <end position="104"/>
    </location>
</feature>
<dbReference type="SUPFAM" id="SSF55874">
    <property type="entry name" value="ATPase domain of HSP90 chaperone/DNA topoisomerase II/histidine kinase"/>
    <property type="match status" value="1"/>
</dbReference>
<keyword evidence="27" id="KW-1185">Reference proteome</keyword>
<evidence type="ECO:0000256" key="21">
    <source>
        <dbReference type="ARBA" id="ARBA00023136"/>
    </source>
</evidence>
<keyword evidence="15" id="KW-0418">Kinase</keyword>
<dbReference type="InterPro" id="IPR050482">
    <property type="entry name" value="Sensor_HK_TwoCompSys"/>
</dbReference>
<dbReference type="CDD" id="cd16917">
    <property type="entry name" value="HATPase_UhpB-NarQ-NarX-like"/>
    <property type="match status" value="1"/>
</dbReference>
<feature type="transmembrane region" description="Helical" evidence="24">
    <location>
        <begin position="124"/>
        <end position="148"/>
    </location>
</feature>
<evidence type="ECO:0000256" key="11">
    <source>
        <dbReference type="ARBA" id="ARBA00022679"/>
    </source>
</evidence>
<name>A0ABW0PZF1_9HYPH</name>
<comment type="caution">
    <text evidence="26">The sequence shown here is derived from an EMBL/GenBank/DDBJ whole genome shotgun (WGS) entry which is preliminary data.</text>
</comment>
<comment type="cofactor">
    <cofactor evidence="2">
        <name>[4Fe-4S] cluster</name>
        <dbReference type="ChEBI" id="CHEBI:49883"/>
    </cofactor>
</comment>
<evidence type="ECO:0000256" key="14">
    <source>
        <dbReference type="ARBA" id="ARBA00022741"/>
    </source>
</evidence>
<keyword evidence="10" id="KW-0597">Phosphoprotein</keyword>
<proteinExistence type="predicted"/>
<dbReference type="RefSeq" id="WP_266346468.1">
    <property type="nucleotide sequence ID" value="NZ_JAPKNH010000018.1"/>
</dbReference>
<dbReference type="PROSITE" id="PS50109">
    <property type="entry name" value="HIS_KIN"/>
    <property type="match status" value="1"/>
</dbReference>
<dbReference type="EMBL" id="JBHSML010000008">
    <property type="protein sequence ID" value="MFC5517459.1"/>
    <property type="molecule type" value="Genomic_DNA"/>
</dbReference>
<organism evidence="26 27">
    <name type="scientific">Kaistia terrae</name>
    <dbReference type="NCBI Taxonomy" id="537017"/>
    <lineage>
        <taxon>Bacteria</taxon>
        <taxon>Pseudomonadati</taxon>
        <taxon>Pseudomonadota</taxon>
        <taxon>Alphaproteobacteria</taxon>
        <taxon>Hyphomicrobiales</taxon>
        <taxon>Kaistiaceae</taxon>
        <taxon>Kaistia</taxon>
    </lineage>
</organism>
<dbReference type="Gene3D" id="3.30.565.10">
    <property type="entry name" value="Histidine kinase-like ATPase, C-terminal domain"/>
    <property type="match status" value="1"/>
</dbReference>
<evidence type="ECO:0000256" key="19">
    <source>
        <dbReference type="ARBA" id="ARBA00023012"/>
    </source>
</evidence>
<dbReference type="InterPro" id="IPR007895">
    <property type="entry name" value="MASE1"/>
</dbReference>
<keyword evidence="19" id="KW-0902">Two-component regulatory system</keyword>
<keyword evidence="13" id="KW-0479">Metal-binding</keyword>
<feature type="transmembrane region" description="Helical" evidence="24">
    <location>
        <begin position="244"/>
        <end position="262"/>
    </location>
</feature>
<evidence type="ECO:0000256" key="23">
    <source>
        <dbReference type="ARBA" id="ARBA00030800"/>
    </source>
</evidence>
<evidence type="ECO:0000313" key="26">
    <source>
        <dbReference type="EMBL" id="MFC5517459.1"/>
    </source>
</evidence>
<feature type="transmembrane region" description="Helical" evidence="24">
    <location>
        <begin position="193"/>
        <end position="214"/>
    </location>
</feature>
<dbReference type="Pfam" id="PF07730">
    <property type="entry name" value="HisKA_3"/>
    <property type="match status" value="1"/>
</dbReference>
<dbReference type="Pfam" id="PF05231">
    <property type="entry name" value="MASE1"/>
    <property type="match status" value="1"/>
</dbReference>
<evidence type="ECO:0000256" key="12">
    <source>
        <dbReference type="ARBA" id="ARBA00022692"/>
    </source>
</evidence>
<keyword evidence="21 24" id="KW-0472">Membrane</keyword>
<evidence type="ECO:0000259" key="25">
    <source>
        <dbReference type="PROSITE" id="PS50109"/>
    </source>
</evidence>
<dbReference type="InterPro" id="IPR011712">
    <property type="entry name" value="Sig_transdc_His_kin_sub3_dim/P"/>
</dbReference>
<dbReference type="Gene3D" id="1.20.5.1930">
    <property type="match status" value="1"/>
</dbReference>
<dbReference type="PANTHER" id="PTHR24421">
    <property type="entry name" value="NITRATE/NITRITE SENSOR PROTEIN NARX-RELATED"/>
    <property type="match status" value="1"/>
</dbReference>